<accession>A0ACB8FPJ2</accession>
<evidence type="ECO:0000313" key="2">
    <source>
        <dbReference type="Proteomes" id="UP000827872"/>
    </source>
</evidence>
<dbReference type="EMBL" id="CM037619">
    <property type="protein sequence ID" value="KAH8007441.1"/>
    <property type="molecule type" value="Genomic_DNA"/>
</dbReference>
<evidence type="ECO:0000313" key="1">
    <source>
        <dbReference type="EMBL" id="KAH8007441.1"/>
    </source>
</evidence>
<reference evidence="1" key="1">
    <citation type="submission" date="2021-08" db="EMBL/GenBank/DDBJ databases">
        <title>The first chromosome-level gecko genome reveals the dynamic sex chromosomes of Neotropical dwarf geckos (Sphaerodactylidae: Sphaerodactylus).</title>
        <authorList>
            <person name="Pinto B.J."/>
            <person name="Keating S.E."/>
            <person name="Gamble T."/>
        </authorList>
    </citation>
    <scope>NUCLEOTIDE SEQUENCE</scope>
    <source>
        <strain evidence="1">TG3544</strain>
    </source>
</reference>
<comment type="caution">
    <text evidence="1">The sequence shown here is derived from an EMBL/GenBank/DDBJ whole genome shotgun (WGS) entry which is preliminary data.</text>
</comment>
<proteinExistence type="predicted"/>
<gene>
    <name evidence="1" type="ORF">K3G42_022195</name>
</gene>
<dbReference type="Proteomes" id="UP000827872">
    <property type="component" value="Linkage Group LG06"/>
</dbReference>
<sequence>MEDVSGSCFEHEVSPLSLWVQLQPQCCLGAALDLEWFLEANAKAKSEELPRYWTQRASRTLLLQLGLDSLFDTNMPGPKEPPGVIHLEGKRALFKHSLLFHLKYILIPSLCS</sequence>
<protein>
    <submittedName>
        <fullName evidence="1">Uncharacterized protein</fullName>
    </submittedName>
</protein>
<keyword evidence="2" id="KW-1185">Reference proteome</keyword>
<name>A0ACB8FPJ2_9SAUR</name>
<organism evidence="1 2">
    <name type="scientific">Sphaerodactylus townsendi</name>
    <dbReference type="NCBI Taxonomy" id="933632"/>
    <lineage>
        <taxon>Eukaryota</taxon>
        <taxon>Metazoa</taxon>
        <taxon>Chordata</taxon>
        <taxon>Craniata</taxon>
        <taxon>Vertebrata</taxon>
        <taxon>Euteleostomi</taxon>
        <taxon>Lepidosauria</taxon>
        <taxon>Squamata</taxon>
        <taxon>Bifurcata</taxon>
        <taxon>Gekkota</taxon>
        <taxon>Sphaerodactylidae</taxon>
        <taxon>Sphaerodactylus</taxon>
    </lineage>
</organism>